<accession>A0A5C9A0B7</accession>
<comment type="similarity">
    <text evidence="1">Belongs to the ATP-dependent AMP-binding enzyme family.</text>
</comment>
<protein>
    <submittedName>
        <fullName evidence="5">Long-chain-fatty-acid--CoA ligase</fullName>
    </submittedName>
</protein>
<dbReference type="Gene3D" id="3.40.50.12780">
    <property type="entry name" value="N-terminal domain of ligase-like"/>
    <property type="match status" value="1"/>
</dbReference>
<dbReference type="Proteomes" id="UP000321039">
    <property type="component" value="Unassembled WGS sequence"/>
</dbReference>
<dbReference type="InterPro" id="IPR020845">
    <property type="entry name" value="AMP-binding_CS"/>
</dbReference>
<proteinExistence type="inferred from homology"/>
<dbReference type="InterPro" id="IPR025110">
    <property type="entry name" value="AMP-bd_C"/>
</dbReference>
<comment type="caution">
    <text evidence="5">The sequence shown here is derived from an EMBL/GenBank/DDBJ whole genome shotgun (WGS) entry which is preliminary data.</text>
</comment>
<evidence type="ECO:0000259" key="4">
    <source>
        <dbReference type="Pfam" id="PF13193"/>
    </source>
</evidence>
<dbReference type="SUPFAM" id="SSF56801">
    <property type="entry name" value="Acetyl-CoA synthetase-like"/>
    <property type="match status" value="1"/>
</dbReference>
<evidence type="ECO:0000259" key="3">
    <source>
        <dbReference type="Pfam" id="PF00501"/>
    </source>
</evidence>
<evidence type="ECO:0000256" key="2">
    <source>
        <dbReference type="ARBA" id="ARBA00022598"/>
    </source>
</evidence>
<sequence length="521" mass="56384">MSDPQLRQQSIYDVLRRTAARHPDRAAIAQLETRWTYREFNTLCVRAAGALVKRGIQPGDRVAVLSRNSNAFAVARFAIAAAGAVLVPVNFMLNAQEAAYIVGHSGARLLLTGASECDKAREVAKQCPAVEGLVCLDLNSEAPADLEAFTAFIAAEPLANPPAVDSQSPAQIIYTSGTESAPKGAVLSHAAVMWQYGSILVDAEVAGDDVLLHAMPLFHCAQLDCFLGPSVQVGGQNIITDDPTPANLLRLLEQEGVTAFFCPPTVWISLLRDPGFDSTDLSRLRKGYYGASIMPVEVLKEIQRRLPDLRLWNLYGQTEIAPVATILKPQDQLRKAGSAGQPVLHVETRVVDDDGNDVATGEIGEVVHRSPQLLTEYFKNPEKTAEAFAGGWFHSGDLATVDDEGYLTIVDRKKDMIKTGGENVSGREVEETIYQLPWVAEVAVIGLPHARWVEAVAAVVVPKAGSENEADEQAAIAFCQEKLAGFKVPKRVVLAADLPRNPSGKILKRDLREAHAGLFDE</sequence>
<dbReference type="FunFam" id="3.30.300.30:FF:000008">
    <property type="entry name" value="2,3-dihydroxybenzoate-AMP ligase"/>
    <property type="match status" value="1"/>
</dbReference>
<dbReference type="EMBL" id="VRZA01000003">
    <property type="protein sequence ID" value="TXS94198.1"/>
    <property type="molecule type" value="Genomic_DNA"/>
</dbReference>
<gene>
    <name evidence="5" type="ORF">FV139_11415</name>
</gene>
<dbReference type="InterPro" id="IPR000873">
    <property type="entry name" value="AMP-dep_synth/lig_dom"/>
</dbReference>
<dbReference type="Gene3D" id="3.30.300.30">
    <property type="match status" value="1"/>
</dbReference>
<dbReference type="NCBIfam" id="NF006182">
    <property type="entry name" value="PRK08316.1"/>
    <property type="match status" value="1"/>
</dbReference>
<dbReference type="PROSITE" id="PS00455">
    <property type="entry name" value="AMP_BINDING"/>
    <property type="match status" value="1"/>
</dbReference>
<feature type="domain" description="AMP-dependent synthetase/ligase" evidence="3">
    <location>
        <begin position="15"/>
        <end position="378"/>
    </location>
</feature>
<dbReference type="NCBIfam" id="NF004837">
    <property type="entry name" value="PRK06187.1"/>
    <property type="match status" value="1"/>
</dbReference>
<evidence type="ECO:0000256" key="1">
    <source>
        <dbReference type="ARBA" id="ARBA00006432"/>
    </source>
</evidence>
<dbReference type="GO" id="GO:0016878">
    <property type="term" value="F:acid-thiol ligase activity"/>
    <property type="evidence" value="ECO:0007669"/>
    <property type="project" value="UniProtKB-ARBA"/>
</dbReference>
<feature type="domain" description="AMP-binding enzyme C-terminal" evidence="4">
    <location>
        <begin position="428"/>
        <end position="505"/>
    </location>
</feature>
<dbReference type="Pfam" id="PF00501">
    <property type="entry name" value="AMP-binding"/>
    <property type="match status" value="1"/>
</dbReference>
<organism evidence="5 6">
    <name type="scientific">Parahaliea maris</name>
    <dbReference type="NCBI Taxonomy" id="2716870"/>
    <lineage>
        <taxon>Bacteria</taxon>
        <taxon>Pseudomonadati</taxon>
        <taxon>Pseudomonadota</taxon>
        <taxon>Gammaproteobacteria</taxon>
        <taxon>Cellvibrionales</taxon>
        <taxon>Halieaceae</taxon>
        <taxon>Parahaliea</taxon>
    </lineage>
</organism>
<dbReference type="InterPro" id="IPR050237">
    <property type="entry name" value="ATP-dep_AMP-bd_enzyme"/>
</dbReference>
<dbReference type="AlphaFoldDB" id="A0A5C9A0B7"/>
<dbReference type="RefSeq" id="WP_148068540.1">
    <property type="nucleotide sequence ID" value="NZ_VRZA01000003.1"/>
</dbReference>
<name>A0A5C9A0B7_9GAMM</name>
<reference evidence="5 6" key="1">
    <citation type="submission" date="2019-08" db="EMBL/GenBank/DDBJ databases">
        <title>Parahaliea maris sp. nov., isolated from the surface seawater.</title>
        <authorList>
            <person name="Liu Y."/>
        </authorList>
    </citation>
    <scope>NUCLEOTIDE SEQUENCE [LARGE SCALE GENOMIC DNA]</scope>
    <source>
        <strain evidence="5 6">HSLHS9</strain>
    </source>
</reference>
<dbReference type="InterPro" id="IPR042099">
    <property type="entry name" value="ANL_N_sf"/>
</dbReference>
<dbReference type="PANTHER" id="PTHR43767:SF1">
    <property type="entry name" value="NONRIBOSOMAL PEPTIDE SYNTHASE PES1 (EUROFUNG)-RELATED"/>
    <property type="match status" value="1"/>
</dbReference>
<evidence type="ECO:0000313" key="6">
    <source>
        <dbReference type="Proteomes" id="UP000321039"/>
    </source>
</evidence>
<evidence type="ECO:0000313" key="5">
    <source>
        <dbReference type="EMBL" id="TXS94198.1"/>
    </source>
</evidence>
<keyword evidence="2 5" id="KW-0436">Ligase</keyword>
<dbReference type="PANTHER" id="PTHR43767">
    <property type="entry name" value="LONG-CHAIN-FATTY-ACID--COA LIGASE"/>
    <property type="match status" value="1"/>
</dbReference>
<dbReference type="Pfam" id="PF13193">
    <property type="entry name" value="AMP-binding_C"/>
    <property type="match status" value="1"/>
</dbReference>
<dbReference type="InterPro" id="IPR045851">
    <property type="entry name" value="AMP-bd_C_sf"/>
</dbReference>
<keyword evidence="6" id="KW-1185">Reference proteome</keyword>
<dbReference type="CDD" id="cd17631">
    <property type="entry name" value="FACL_FadD13-like"/>
    <property type="match status" value="1"/>
</dbReference>